<dbReference type="InterPro" id="IPR010982">
    <property type="entry name" value="Lambda_DNA-bd_dom_sf"/>
</dbReference>
<dbReference type="Proteomes" id="UP001174932">
    <property type="component" value="Unassembled WGS sequence"/>
</dbReference>
<comment type="caution">
    <text evidence="1">The sequence shown here is derived from an EMBL/GenBank/DDBJ whole genome shotgun (WGS) entry which is preliminary data.</text>
</comment>
<organism evidence="1 2">
    <name type="scientific">Rhizobium alvei</name>
    <dbReference type="NCBI Taxonomy" id="1132659"/>
    <lineage>
        <taxon>Bacteria</taxon>
        <taxon>Pseudomonadati</taxon>
        <taxon>Pseudomonadota</taxon>
        <taxon>Alphaproteobacteria</taxon>
        <taxon>Hyphomicrobiales</taxon>
        <taxon>Rhizobiaceae</taxon>
        <taxon>Rhizobium/Agrobacterium group</taxon>
        <taxon>Rhizobium</taxon>
    </lineage>
</organism>
<proteinExistence type="predicted"/>
<keyword evidence="2" id="KW-1185">Reference proteome</keyword>
<gene>
    <name evidence="1" type="ORF">Q4481_23580</name>
</gene>
<protein>
    <submittedName>
        <fullName evidence="1">Uncharacterized protein</fullName>
    </submittedName>
</protein>
<accession>A0ABT8YTA2</accession>
<dbReference type="InterPro" id="IPR059216">
    <property type="entry name" value="LeuA_carph_isopro_dom"/>
</dbReference>
<sequence length="99" mass="10849">MNMITEIETVDDIVSVLGGNASMARVICKGPSAVSEMKRRDSIPVEYWPAIVAECATLGRDDITLEAIATVMANAAMRRRGGREKLRHDVFRETAQEGV</sequence>
<dbReference type="EMBL" id="JAUOZU010000024">
    <property type="protein sequence ID" value="MDO6966948.1"/>
    <property type="molecule type" value="Genomic_DNA"/>
</dbReference>
<reference evidence="1" key="2">
    <citation type="submission" date="2023-07" db="EMBL/GenBank/DDBJ databases">
        <authorList>
            <person name="Shen H."/>
        </authorList>
    </citation>
    <scope>NUCLEOTIDE SEQUENCE</scope>
    <source>
        <strain evidence="1">TNR-22</strain>
    </source>
</reference>
<name>A0ABT8YTA2_9HYPH</name>
<evidence type="ECO:0000313" key="1">
    <source>
        <dbReference type="EMBL" id="MDO6966948.1"/>
    </source>
</evidence>
<dbReference type="RefSeq" id="WP_304378878.1">
    <property type="nucleotide sequence ID" value="NZ_JAUOZU010000024.1"/>
</dbReference>
<evidence type="ECO:0000313" key="2">
    <source>
        <dbReference type="Proteomes" id="UP001174932"/>
    </source>
</evidence>
<reference evidence="1" key="1">
    <citation type="journal article" date="2015" name="Int. J. Syst. Evol. Microbiol.">
        <title>Rhizobium alvei sp. nov., isolated from a freshwater river.</title>
        <authorList>
            <person name="Sheu S.Y."/>
            <person name="Huang H.W."/>
            <person name="Young C.C."/>
            <person name="Chen W.M."/>
        </authorList>
    </citation>
    <scope>NUCLEOTIDE SEQUENCE</scope>
    <source>
        <strain evidence="1">TNR-22</strain>
    </source>
</reference>
<dbReference type="Gene3D" id="1.10.260.40">
    <property type="entry name" value="lambda repressor-like DNA-binding domains"/>
    <property type="match status" value="1"/>
</dbReference>
<dbReference type="NCBIfam" id="NF046037">
    <property type="entry name" value="carphisopro"/>
    <property type="match status" value="1"/>
</dbReference>